<evidence type="ECO:0000256" key="4">
    <source>
        <dbReference type="ARBA" id="ARBA00023186"/>
    </source>
</evidence>
<dbReference type="HAMAP" id="MF_00014">
    <property type="entry name" value="Ribosome_mat_RimM"/>
    <property type="match status" value="1"/>
</dbReference>
<keyword evidence="10" id="KW-1185">Reference proteome</keyword>
<dbReference type="NCBIfam" id="TIGR02273">
    <property type="entry name" value="16S_RimM"/>
    <property type="match status" value="1"/>
</dbReference>
<evidence type="ECO:0000313" key="10">
    <source>
        <dbReference type="Proteomes" id="UP000637980"/>
    </source>
</evidence>
<dbReference type="InterPro" id="IPR011961">
    <property type="entry name" value="RimM"/>
</dbReference>
<organism evidence="9 10">
    <name type="scientific">Pseudovibrio japonicus</name>
    <dbReference type="NCBI Taxonomy" id="366534"/>
    <lineage>
        <taxon>Bacteria</taxon>
        <taxon>Pseudomonadati</taxon>
        <taxon>Pseudomonadota</taxon>
        <taxon>Alphaproteobacteria</taxon>
        <taxon>Hyphomicrobiales</taxon>
        <taxon>Stappiaceae</taxon>
        <taxon>Pseudovibrio</taxon>
    </lineage>
</organism>
<feature type="region of interest" description="Disordered" evidence="6">
    <location>
        <begin position="168"/>
        <end position="190"/>
    </location>
</feature>
<dbReference type="InterPro" id="IPR002676">
    <property type="entry name" value="RimM_N"/>
</dbReference>
<comment type="domain">
    <text evidence="5">The PRC barrel domain binds ribosomal protein uS19.</text>
</comment>
<accession>A0ABQ3E798</accession>
<dbReference type="PANTHER" id="PTHR33692:SF1">
    <property type="entry name" value="RIBOSOME MATURATION FACTOR RIMM"/>
    <property type="match status" value="1"/>
</dbReference>
<comment type="function">
    <text evidence="5">An accessory protein needed during the final step in the assembly of 30S ribosomal subunit, possibly for assembly of the head region. Essential for efficient processing of 16S rRNA. May be needed both before and after RbfA during the maturation of 16S rRNA. It has affinity for free ribosomal 30S subunits but not for 70S ribosomes.</text>
</comment>
<dbReference type="EMBL" id="BMXE01000002">
    <property type="protein sequence ID" value="GHB27344.1"/>
    <property type="molecule type" value="Genomic_DNA"/>
</dbReference>
<dbReference type="InterPro" id="IPR036976">
    <property type="entry name" value="RimM_N_sf"/>
</dbReference>
<comment type="caution">
    <text evidence="9">The sequence shown here is derived from an EMBL/GenBank/DDBJ whole genome shotgun (WGS) entry which is preliminary data.</text>
</comment>
<dbReference type="SUPFAM" id="SSF50447">
    <property type="entry name" value="Translation proteins"/>
    <property type="match status" value="1"/>
</dbReference>
<proteinExistence type="inferred from homology"/>
<dbReference type="PANTHER" id="PTHR33692">
    <property type="entry name" value="RIBOSOME MATURATION FACTOR RIMM"/>
    <property type="match status" value="1"/>
</dbReference>
<feature type="domain" description="Ribosome maturation factor RimM PRC barrel" evidence="8">
    <location>
        <begin position="103"/>
        <end position="170"/>
    </location>
</feature>
<dbReference type="Gene3D" id="2.40.30.60">
    <property type="entry name" value="RimM"/>
    <property type="match status" value="1"/>
</dbReference>
<evidence type="ECO:0000259" key="8">
    <source>
        <dbReference type="Pfam" id="PF24986"/>
    </source>
</evidence>
<comment type="subunit">
    <text evidence="5">Binds ribosomal protein uS19.</text>
</comment>
<evidence type="ECO:0000256" key="3">
    <source>
        <dbReference type="ARBA" id="ARBA00022552"/>
    </source>
</evidence>
<dbReference type="RefSeq" id="WP_189436099.1">
    <property type="nucleotide sequence ID" value="NZ_BMXE01000002.1"/>
</dbReference>
<evidence type="ECO:0000259" key="7">
    <source>
        <dbReference type="Pfam" id="PF01782"/>
    </source>
</evidence>
<dbReference type="InterPro" id="IPR009000">
    <property type="entry name" value="Transl_B-barrel_sf"/>
</dbReference>
<evidence type="ECO:0000256" key="2">
    <source>
        <dbReference type="ARBA" id="ARBA00022517"/>
    </source>
</evidence>
<dbReference type="Pfam" id="PF01782">
    <property type="entry name" value="RimM"/>
    <property type="match status" value="1"/>
</dbReference>
<keyword evidence="1 5" id="KW-0963">Cytoplasm</keyword>
<comment type="subcellular location">
    <subcellularLocation>
        <location evidence="5">Cytoplasm</location>
    </subcellularLocation>
</comment>
<dbReference type="Proteomes" id="UP000637980">
    <property type="component" value="Unassembled WGS sequence"/>
</dbReference>
<evidence type="ECO:0000313" key="9">
    <source>
        <dbReference type="EMBL" id="GHB27344.1"/>
    </source>
</evidence>
<dbReference type="InterPro" id="IPR056792">
    <property type="entry name" value="PRC_RimM"/>
</dbReference>
<feature type="compositionally biased region" description="Basic and acidic residues" evidence="6">
    <location>
        <begin position="179"/>
        <end position="190"/>
    </location>
</feature>
<keyword evidence="3 5" id="KW-0698">rRNA processing</keyword>
<name>A0ABQ3E798_9HYPH</name>
<evidence type="ECO:0000256" key="5">
    <source>
        <dbReference type="HAMAP-Rule" id="MF_00014"/>
    </source>
</evidence>
<dbReference type="Gene3D" id="2.30.30.240">
    <property type="entry name" value="PRC-barrel domain"/>
    <property type="match status" value="1"/>
</dbReference>
<sequence>MANRPEDRILMAQIGAAHGIRGEVRVKPFGDDPLSFGDYGKLESEDGSRKFKVKRARVQKNVVVTKFEGVNDRNEAEALNGVKLYIPRERLPETEDEDEFYHSDLIGLKAIDENKEQIGTVLALLDFGAGDLIEIAPKSGRSLMFPFTKAVVPVINLEEGFVEVHAPEGFYEEGEKEPEDGSEHKPKATN</sequence>
<dbReference type="InterPro" id="IPR011033">
    <property type="entry name" value="PRC_barrel-like_sf"/>
</dbReference>
<comment type="similarity">
    <text evidence="5">Belongs to the RimM family.</text>
</comment>
<evidence type="ECO:0000256" key="6">
    <source>
        <dbReference type="SAM" id="MobiDB-lite"/>
    </source>
</evidence>
<reference evidence="10" key="1">
    <citation type="journal article" date="2019" name="Int. J. Syst. Evol. Microbiol.">
        <title>The Global Catalogue of Microorganisms (GCM) 10K type strain sequencing project: providing services to taxonomists for standard genome sequencing and annotation.</title>
        <authorList>
            <consortium name="The Broad Institute Genomics Platform"/>
            <consortium name="The Broad Institute Genome Sequencing Center for Infectious Disease"/>
            <person name="Wu L."/>
            <person name="Ma J."/>
        </authorList>
    </citation>
    <scope>NUCLEOTIDE SEQUENCE [LARGE SCALE GENOMIC DNA]</scope>
    <source>
        <strain evidence="10">KCTC 12861</strain>
    </source>
</reference>
<gene>
    <name evidence="5 9" type="primary">rimM</name>
    <name evidence="9" type="ORF">GCM10007094_14590</name>
</gene>
<keyword evidence="4 5" id="KW-0143">Chaperone</keyword>
<keyword evidence="2 5" id="KW-0690">Ribosome biogenesis</keyword>
<dbReference type="SUPFAM" id="SSF50346">
    <property type="entry name" value="PRC-barrel domain"/>
    <property type="match status" value="1"/>
</dbReference>
<dbReference type="Pfam" id="PF24986">
    <property type="entry name" value="PRC_RimM"/>
    <property type="match status" value="1"/>
</dbReference>
<feature type="domain" description="RimM N-terminal" evidence="7">
    <location>
        <begin position="11"/>
        <end position="89"/>
    </location>
</feature>
<evidence type="ECO:0000256" key="1">
    <source>
        <dbReference type="ARBA" id="ARBA00022490"/>
    </source>
</evidence>
<protein>
    <recommendedName>
        <fullName evidence="5">Ribosome maturation factor RimM</fullName>
    </recommendedName>
</protein>